<sequence>MRGYKIYFTTRPEDPLSSWLVARTPEERHHLTQLVPNATYYLKTNAYNAAGDGPLSETLPIIVTPGDIIFVQH</sequence>
<dbReference type="Pfam" id="PF00041">
    <property type="entry name" value="fn3"/>
    <property type="match status" value="1"/>
</dbReference>
<dbReference type="PROSITE" id="PS50853">
    <property type="entry name" value="FN3"/>
    <property type="match status" value="1"/>
</dbReference>
<reference evidence="2 3" key="1">
    <citation type="submission" date="2015-03" db="EMBL/GenBank/DDBJ databases">
        <title>Draft genome of the nematode, Opisthorchis viverrini.</title>
        <authorList>
            <person name="Mitreva M."/>
        </authorList>
    </citation>
    <scope>NUCLEOTIDE SEQUENCE [LARGE SCALE GENOMIC DNA]</scope>
    <source>
        <strain evidence="2">Khon Kaen</strain>
    </source>
</reference>
<proteinExistence type="predicted"/>
<organism evidence="2 3">
    <name type="scientific">Opisthorchis viverrini</name>
    <name type="common">Southeast Asian liver fluke</name>
    <dbReference type="NCBI Taxonomy" id="6198"/>
    <lineage>
        <taxon>Eukaryota</taxon>
        <taxon>Metazoa</taxon>
        <taxon>Spiralia</taxon>
        <taxon>Lophotrochozoa</taxon>
        <taxon>Platyhelminthes</taxon>
        <taxon>Trematoda</taxon>
        <taxon>Digenea</taxon>
        <taxon>Opisthorchiida</taxon>
        <taxon>Opisthorchiata</taxon>
        <taxon>Opisthorchiidae</taxon>
        <taxon>Opisthorchis</taxon>
    </lineage>
</organism>
<dbReference type="AlphaFoldDB" id="A0A1S8WKN2"/>
<dbReference type="EMBL" id="KV906278">
    <property type="protein sequence ID" value="OON15006.1"/>
    <property type="molecule type" value="Genomic_DNA"/>
</dbReference>
<evidence type="ECO:0000313" key="2">
    <source>
        <dbReference type="EMBL" id="OON15006.1"/>
    </source>
</evidence>
<dbReference type="InterPro" id="IPR003961">
    <property type="entry name" value="FN3_dom"/>
</dbReference>
<dbReference type="Proteomes" id="UP000243686">
    <property type="component" value="Unassembled WGS sequence"/>
</dbReference>
<dbReference type="Gene3D" id="2.60.40.10">
    <property type="entry name" value="Immunoglobulins"/>
    <property type="match status" value="1"/>
</dbReference>
<gene>
    <name evidence="2" type="ORF">X801_09196</name>
</gene>
<dbReference type="CDD" id="cd00063">
    <property type="entry name" value="FN3"/>
    <property type="match status" value="1"/>
</dbReference>
<evidence type="ECO:0000313" key="3">
    <source>
        <dbReference type="Proteomes" id="UP000243686"/>
    </source>
</evidence>
<keyword evidence="3" id="KW-1185">Reference proteome</keyword>
<dbReference type="InterPro" id="IPR013783">
    <property type="entry name" value="Ig-like_fold"/>
</dbReference>
<name>A0A1S8WKN2_OPIVI</name>
<dbReference type="SUPFAM" id="SSF49265">
    <property type="entry name" value="Fibronectin type III"/>
    <property type="match status" value="1"/>
</dbReference>
<accession>A0A1S8WKN2</accession>
<protein>
    <recommendedName>
        <fullName evidence="1">Fibronectin type-III domain-containing protein</fullName>
    </recommendedName>
</protein>
<feature type="domain" description="Fibronectin type-III" evidence="1">
    <location>
        <begin position="1"/>
        <end position="67"/>
    </location>
</feature>
<dbReference type="InterPro" id="IPR036116">
    <property type="entry name" value="FN3_sf"/>
</dbReference>
<evidence type="ECO:0000259" key="1">
    <source>
        <dbReference type="PROSITE" id="PS50853"/>
    </source>
</evidence>